<protein>
    <submittedName>
        <fullName evidence="1">Uncharacterized protein</fullName>
    </submittedName>
</protein>
<organism evidence="1 2">
    <name type="scientific">Pseudonocardia adelaidensis</name>
    <dbReference type="NCBI Taxonomy" id="648754"/>
    <lineage>
        <taxon>Bacteria</taxon>
        <taxon>Bacillati</taxon>
        <taxon>Actinomycetota</taxon>
        <taxon>Actinomycetes</taxon>
        <taxon>Pseudonocardiales</taxon>
        <taxon>Pseudonocardiaceae</taxon>
        <taxon>Pseudonocardia</taxon>
    </lineage>
</organism>
<name>A0ABP9P2X5_9PSEU</name>
<sequence length="84" mass="8831">MVDGSGNALPGLYAAGSAHPRSVDGPDALVHRFARLLLQDHRPAIGTMLTGTWTADRIADAFENRLGDELEPIGFGGHLVRPGG</sequence>
<dbReference type="EMBL" id="BAABJO010000035">
    <property type="protein sequence ID" value="GAA5136707.1"/>
    <property type="molecule type" value="Genomic_DNA"/>
</dbReference>
<evidence type="ECO:0000313" key="2">
    <source>
        <dbReference type="Proteomes" id="UP001500804"/>
    </source>
</evidence>
<dbReference type="Proteomes" id="UP001500804">
    <property type="component" value="Unassembled WGS sequence"/>
</dbReference>
<keyword evidence="2" id="KW-1185">Reference proteome</keyword>
<gene>
    <name evidence="1" type="ORF">GCM10023320_68260</name>
</gene>
<proteinExistence type="predicted"/>
<reference evidence="2" key="1">
    <citation type="journal article" date="2019" name="Int. J. Syst. Evol. Microbiol.">
        <title>The Global Catalogue of Microorganisms (GCM) 10K type strain sequencing project: providing services to taxonomists for standard genome sequencing and annotation.</title>
        <authorList>
            <consortium name="The Broad Institute Genomics Platform"/>
            <consortium name="The Broad Institute Genome Sequencing Center for Infectious Disease"/>
            <person name="Wu L."/>
            <person name="Ma J."/>
        </authorList>
    </citation>
    <scope>NUCLEOTIDE SEQUENCE [LARGE SCALE GENOMIC DNA]</scope>
    <source>
        <strain evidence="2">JCM 18302</strain>
    </source>
</reference>
<dbReference type="RefSeq" id="WP_345610905.1">
    <property type="nucleotide sequence ID" value="NZ_BAABJO010000035.1"/>
</dbReference>
<accession>A0ABP9P2X5</accession>
<comment type="caution">
    <text evidence="1">The sequence shown here is derived from an EMBL/GenBank/DDBJ whole genome shotgun (WGS) entry which is preliminary data.</text>
</comment>
<evidence type="ECO:0000313" key="1">
    <source>
        <dbReference type="EMBL" id="GAA5136707.1"/>
    </source>
</evidence>